<accession>A0ABY1S7F3</accession>
<keyword evidence="7" id="KW-1185">Reference proteome</keyword>
<comment type="caution">
    <text evidence="6">The sequence shown here is derived from an EMBL/GenBank/DDBJ whole genome shotgun (WGS) entry which is preliminary data.</text>
</comment>
<name>A0ABY1S7F3_CALBS</name>
<keyword evidence="2" id="KW-0238">DNA-binding</keyword>
<dbReference type="RefSeq" id="WP_015908364.1">
    <property type="nucleotide sequence ID" value="NZ_FUZJ01000001.1"/>
</dbReference>
<dbReference type="InterPro" id="IPR036388">
    <property type="entry name" value="WH-like_DNA-bd_sf"/>
</dbReference>
<reference evidence="6 7" key="1">
    <citation type="submission" date="2017-05" db="EMBL/GenBank/DDBJ databases">
        <authorList>
            <person name="Varghese N."/>
            <person name="Submissions S."/>
        </authorList>
    </citation>
    <scope>NUCLEOTIDE SEQUENCE [LARGE SCALE GENOMIC DNA]</scope>
    <source>
        <strain evidence="6 7">MACB1020</strain>
    </source>
</reference>
<dbReference type="Gene3D" id="1.10.10.10">
    <property type="entry name" value="Winged helix-like DNA-binding domain superfamily/Winged helix DNA-binding domain"/>
    <property type="match status" value="1"/>
</dbReference>
<evidence type="ECO:0000313" key="7">
    <source>
        <dbReference type="Proteomes" id="UP000196803"/>
    </source>
</evidence>
<dbReference type="GeneID" id="31773346"/>
<dbReference type="InterPro" id="IPR035472">
    <property type="entry name" value="RpiR-like_SIS"/>
</dbReference>
<gene>
    <name evidence="6" type="ORF">SAMN05216240_1066</name>
</gene>
<organism evidence="6 7">
    <name type="scientific">Caldicellulosiruptor bescii</name>
    <name type="common">Anaerocellum thermophilum</name>
    <dbReference type="NCBI Taxonomy" id="31899"/>
    <lineage>
        <taxon>Bacteria</taxon>
        <taxon>Bacillati</taxon>
        <taxon>Bacillota</taxon>
        <taxon>Bacillota incertae sedis</taxon>
        <taxon>Caldicellulosiruptorales</taxon>
        <taxon>Caldicellulosiruptoraceae</taxon>
        <taxon>Caldicellulosiruptor</taxon>
    </lineage>
</organism>
<dbReference type="CDD" id="cd05013">
    <property type="entry name" value="SIS_RpiR"/>
    <property type="match status" value="1"/>
</dbReference>
<dbReference type="InterPro" id="IPR001347">
    <property type="entry name" value="SIS_dom"/>
</dbReference>
<proteinExistence type="predicted"/>
<dbReference type="InterPro" id="IPR046348">
    <property type="entry name" value="SIS_dom_sf"/>
</dbReference>
<keyword evidence="3" id="KW-0804">Transcription</keyword>
<evidence type="ECO:0000256" key="2">
    <source>
        <dbReference type="ARBA" id="ARBA00023125"/>
    </source>
</evidence>
<dbReference type="InterPro" id="IPR047640">
    <property type="entry name" value="RpiR-like"/>
</dbReference>
<evidence type="ECO:0000259" key="5">
    <source>
        <dbReference type="PROSITE" id="PS51464"/>
    </source>
</evidence>
<sequence>MDIFTLIRTKYNTLSQTQKKIADWILEHGNEIILMSIGEIAAKCSTSEATVMRFLRKLGFDSYQLFKVKVAQDIVDVTPRAVYEDVSSEDSVNEIKQKVIQSTIDAIRDIDKLIEDSTIEKAIEIMANAKRIFFFGVGASGAIAKDAFHKFLRLGINTIYCSDSHIMSIMCSHMTEKDAVLAISHSGESREIIDAIELAKENKAKVISFTSYPNSTLAKLSDVVFLSATKETKFRSDAMVSRIVQCVIIDILYVSLVLKLGSEAIVNVNKSRLAVAKKKK</sequence>
<feature type="domain" description="HTH rpiR-type" evidence="4">
    <location>
        <begin position="1"/>
        <end position="77"/>
    </location>
</feature>
<dbReference type="EMBL" id="FXXC01000001">
    <property type="protein sequence ID" value="SMR92543.1"/>
    <property type="molecule type" value="Genomic_DNA"/>
</dbReference>
<dbReference type="PANTHER" id="PTHR30514:SF1">
    <property type="entry name" value="HTH-TYPE TRANSCRIPTIONAL REGULATOR HEXR-RELATED"/>
    <property type="match status" value="1"/>
</dbReference>
<dbReference type="InterPro" id="IPR000281">
    <property type="entry name" value="HTH_RpiR"/>
</dbReference>
<dbReference type="SUPFAM" id="SSF53697">
    <property type="entry name" value="SIS domain"/>
    <property type="match status" value="1"/>
</dbReference>
<evidence type="ECO:0000313" key="6">
    <source>
        <dbReference type="EMBL" id="SMR92543.1"/>
    </source>
</evidence>
<dbReference type="Pfam" id="PF01380">
    <property type="entry name" value="SIS"/>
    <property type="match status" value="1"/>
</dbReference>
<dbReference type="PROSITE" id="PS51071">
    <property type="entry name" value="HTH_RPIR"/>
    <property type="match status" value="1"/>
</dbReference>
<dbReference type="Gene3D" id="3.40.50.10490">
    <property type="entry name" value="Glucose-6-phosphate isomerase like protein, domain 1"/>
    <property type="match status" value="1"/>
</dbReference>
<evidence type="ECO:0000259" key="4">
    <source>
        <dbReference type="PROSITE" id="PS51071"/>
    </source>
</evidence>
<keyword evidence="1" id="KW-0805">Transcription regulation</keyword>
<dbReference type="InterPro" id="IPR009057">
    <property type="entry name" value="Homeodomain-like_sf"/>
</dbReference>
<dbReference type="PANTHER" id="PTHR30514">
    <property type="entry name" value="GLUCOKINASE"/>
    <property type="match status" value="1"/>
</dbReference>
<dbReference type="PROSITE" id="PS51464">
    <property type="entry name" value="SIS"/>
    <property type="match status" value="1"/>
</dbReference>
<protein>
    <submittedName>
        <fullName evidence="6">Transcriptional regulator, RpiR family</fullName>
    </submittedName>
</protein>
<dbReference type="Proteomes" id="UP000196803">
    <property type="component" value="Unassembled WGS sequence"/>
</dbReference>
<dbReference type="SUPFAM" id="SSF46689">
    <property type="entry name" value="Homeodomain-like"/>
    <property type="match status" value="1"/>
</dbReference>
<dbReference type="Pfam" id="PF01418">
    <property type="entry name" value="HTH_6"/>
    <property type="match status" value="1"/>
</dbReference>
<feature type="domain" description="SIS" evidence="5">
    <location>
        <begin position="122"/>
        <end position="262"/>
    </location>
</feature>
<evidence type="ECO:0000256" key="3">
    <source>
        <dbReference type="ARBA" id="ARBA00023163"/>
    </source>
</evidence>
<evidence type="ECO:0000256" key="1">
    <source>
        <dbReference type="ARBA" id="ARBA00023015"/>
    </source>
</evidence>